<proteinExistence type="predicted"/>
<protein>
    <submittedName>
        <fullName evidence="2">DNA-binding transcriptional repressor MarR</fullName>
    </submittedName>
</protein>
<dbReference type="Proteomes" id="UP000076717">
    <property type="component" value="Unassembled WGS sequence"/>
</dbReference>
<comment type="caution">
    <text evidence="2">The sequence shown here is derived from an EMBL/GenBank/DDBJ whole genome shotgun (WGS) entry which is preliminary data.</text>
</comment>
<dbReference type="EMBL" id="LIIN01000098">
    <property type="protein sequence ID" value="KZX20443.1"/>
    <property type="molecule type" value="Genomic_DNA"/>
</dbReference>
<accession>A0A162F8F2</accession>
<evidence type="ECO:0000259" key="1">
    <source>
        <dbReference type="PROSITE" id="PS50995"/>
    </source>
</evidence>
<dbReference type="SUPFAM" id="SSF46785">
    <property type="entry name" value="Winged helix' DNA-binding domain"/>
    <property type="match status" value="1"/>
</dbReference>
<dbReference type="GO" id="GO:0003700">
    <property type="term" value="F:DNA-binding transcription factor activity"/>
    <property type="evidence" value="ECO:0007669"/>
    <property type="project" value="InterPro"/>
</dbReference>
<keyword evidence="3" id="KW-1185">Reference proteome</keyword>
<dbReference type="PROSITE" id="PS50995">
    <property type="entry name" value="HTH_MARR_2"/>
    <property type="match status" value="1"/>
</dbReference>
<name>A0A162F8F2_9MICO</name>
<dbReference type="InterPro" id="IPR039422">
    <property type="entry name" value="MarR/SlyA-like"/>
</dbReference>
<dbReference type="InterPro" id="IPR036390">
    <property type="entry name" value="WH_DNA-bd_sf"/>
</dbReference>
<dbReference type="InterPro" id="IPR000835">
    <property type="entry name" value="HTH_MarR-typ"/>
</dbReference>
<dbReference type="GO" id="GO:0006950">
    <property type="term" value="P:response to stress"/>
    <property type="evidence" value="ECO:0007669"/>
    <property type="project" value="TreeGrafter"/>
</dbReference>
<keyword evidence="2" id="KW-0238">DNA-binding</keyword>
<organism evidence="2 3">
    <name type="scientific">Rathayibacter tanaceti</name>
    <dbReference type="NCBI Taxonomy" id="1671680"/>
    <lineage>
        <taxon>Bacteria</taxon>
        <taxon>Bacillati</taxon>
        <taxon>Actinomycetota</taxon>
        <taxon>Actinomycetes</taxon>
        <taxon>Micrococcales</taxon>
        <taxon>Microbacteriaceae</taxon>
        <taxon>Rathayibacter</taxon>
    </lineage>
</organism>
<dbReference type="InterPro" id="IPR011991">
    <property type="entry name" value="ArsR-like_HTH"/>
</dbReference>
<dbReference type="InterPro" id="IPR036388">
    <property type="entry name" value="WH-like_DNA-bd_sf"/>
</dbReference>
<feature type="domain" description="HTH marR-type" evidence="1">
    <location>
        <begin position="49"/>
        <end position="181"/>
    </location>
</feature>
<dbReference type="GO" id="GO:0003677">
    <property type="term" value="F:DNA binding"/>
    <property type="evidence" value="ECO:0007669"/>
    <property type="project" value="UniProtKB-KW"/>
</dbReference>
<dbReference type="Gene3D" id="1.10.10.10">
    <property type="entry name" value="Winged helix-like DNA-binding domain superfamily/Winged helix DNA-binding domain"/>
    <property type="match status" value="1"/>
</dbReference>
<dbReference type="SMART" id="SM00347">
    <property type="entry name" value="HTH_MARR"/>
    <property type="match status" value="1"/>
</dbReference>
<dbReference type="CDD" id="cd00090">
    <property type="entry name" value="HTH_ARSR"/>
    <property type="match status" value="1"/>
</dbReference>
<dbReference type="PANTHER" id="PTHR33164:SF43">
    <property type="entry name" value="HTH-TYPE TRANSCRIPTIONAL REPRESSOR YETL"/>
    <property type="match status" value="1"/>
</dbReference>
<evidence type="ECO:0000313" key="2">
    <source>
        <dbReference type="EMBL" id="KZX20443.1"/>
    </source>
</evidence>
<reference evidence="2 3" key="1">
    <citation type="submission" date="2015-08" db="EMBL/GenBank/DDBJ databases">
        <title>Draft Genome Sequence of Rathayibacter sp. Strain VKM Ac-2596 Isolated from Leaf Gall Induced by Plant-Parasitic Nematodes.</title>
        <authorList>
            <person name="Vasilenko O.V."/>
            <person name="Starodumova I.P."/>
            <person name="Tarlachkov S.V."/>
            <person name="Dorofeeva L.V."/>
            <person name="Evtushenko L.I."/>
        </authorList>
    </citation>
    <scope>NUCLEOTIDE SEQUENCE [LARGE SCALE GENOMIC DNA]</scope>
    <source>
        <strain evidence="2 3">VKM Ac-2596</strain>
    </source>
</reference>
<dbReference type="AlphaFoldDB" id="A0A162F8F2"/>
<gene>
    <name evidence="2" type="ORF">ACH61_02441</name>
</gene>
<evidence type="ECO:0000313" key="3">
    <source>
        <dbReference type="Proteomes" id="UP000076717"/>
    </source>
</evidence>
<dbReference type="Pfam" id="PF12802">
    <property type="entry name" value="MarR_2"/>
    <property type="match status" value="1"/>
</dbReference>
<sequence length="193" mass="20807">MPLLAPVTRARGLVITTPNVIEWYQALYTTQWMYPGWMVADQRADARAADRVVWALRRAELAVQAEKERGLRPLGLAAAHYTFLATLAADAGLTGAELARRIGVTPQAVASLLTRLEARGLVERRSHPRHSHVHELHLTAPGHAALAEADRAIDAVEQKVVRLLGADGAEQLRGGLETLAAGIGADRPEPAAD</sequence>
<dbReference type="PANTHER" id="PTHR33164">
    <property type="entry name" value="TRANSCRIPTIONAL REGULATOR, MARR FAMILY"/>
    <property type="match status" value="1"/>
</dbReference>